<dbReference type="InterPro" id="IPR027417">
    <property type="entry name" value="P-loop_NTPase"/>
</dbReference>
<dbReference type="PANTHER" id="PTHR47964">
    <property type="entry name" value="ATP-DEPENDENT DNA HELICASE HOMOLOG RECG, CHLOROPLASTIC"/>
    <property type="match status" value="1"/>
</dbReference>
<sequence length="676" mass="75369">MSLFSMPIQELKGVGPKRAKLFEKIGAPSVGALLRLYPRAYQDMTAPYPIRQAPLNEPCAIRATLYRPPTETRVRGGMLLCKCRVTDGESDLEITFFNNPYVKDRLIEGESYLFYGKVSANFLKREMLSPEFYPEASCPAIIPIYRQTQGLSSRMIANAVKNAFLLLPRDLRDPIPEPLRRQQQLWPLRDALETVHFPRTMDGLRSARRRMIFEELLVLQLGLLRMKSRKRGESPLRLTKDCTEEFYRLLPFTPTNAQKRAVREAMTDMMGGSPMNRLVQGDVGSGKTAVAAALCYNVIENGMQAALMAPTEILARQHYATLSAILAPTGIPIALLTGSLAAGKKKKLAEQLQSGEIRLVIGTHALLSEGVAFQNLGLVVTDEQHRFGVAQRATLSSKGNNPHLLVMSATPIPRTLALMIYGDLDLSVLDELPPGRQKIETYAIDSSKRMRAFRYMQKHIDQGLQCYIICPTIEEGENDMAAVTQYAEKLRTEWMPGNRIGILHGRMKAKEKEAVMSDFAAGQLDILVSTTVVEVGVDVPNAVVMLIENAERYGLSQLHQLRGRVGRGTHRSTCILLSDAQNEEALTRLQVMCRTSNGFEIADEDLRLRGPGDFFGSRQHGLPDLKIADMAQDMEILKQAQQAAHTILTQDFALEQPEHRGLRAEVNQLFQTLVGG</sequence>
<keyword evidence="3 15" id="KW-0547">Nucleotide-binding</keyword>
<dbReference type="NCBIfam" id="NF008165">
    <property type="entry name" value="PRK10917.1-3"/>
    <property type="match status" value="1"/>
</dbReference>
<keyword evidence="9 15" id="KW-0233">DNA recombination</keyword>
<dbReference type="NCBIfam" id="TIGR00643">
    <property type="entry name" value="recG"/>
    <property type="match status" value="1"/>
</dbReference>
<keyword evidence="19" id="KW-1185">Reference proteome</keyword>
<organism evidence="18 19">
    <name type="scientific">Anaeromassilibacillus senegalensis</name>
    <dbReference type="NCBI Taxonomy" id="1673717"/>
    <lineage>
        <taxon>Bacteria</taxon>
        <taxon>Bacillati</taxon>
        <taxon>Bacillota</taxon>
        <taxon>Clostridia</taxon>
        <taxon>Eubacteriales</taxon>
        <taxon>Acutalibacteraceae</taxon>
        <taxon>Anaeromassilibacillus</taxon>
    </lineage>
</organism>
<evidence type="ECO:0000256" key="13">
    <source>
        <dbReference type="ARBA" id="ARBA00034808"/>
    </source>
</evidence>
<dbReference type="RefSeq" id="WP_237966738.1">
    <property type="nucleotide sequence ID" value="NZ_JAKNHQ010000008.1"/>
</dbReference>
<evidence type="ECO:0000256" key="15">
    <source>
        <dbReference type="RuleBase" id="RU363016"/>
    </source>
</evidence>
<reference evidence="18 19" key="1">
    <citation type="submission" date="2022-01" db="EMBL/GenBank/DDBJ databases">
        <title>Collection of gut derived symbiotic bacterial strains cultured from healthy donors.</title>
        <authorList>
            <person name="Lin H."/>
            <person name="Kohout C."/>
            <person name="Waligurski E."/>
            <person name="Pamer E.G."/>
        </authorList>
    </citation>
    <scope>NUCLEOTIDE SEQUENCE [LARGE SCALE GENOMIC DNA]</scope>
    <source>
        <strain evidence="18 19">DFI.7.58</strain>
    </source>
</reference>
<feature type="domain" description="Helicase C-terminal" evidence="17">
    <location>
        <begin position="438"/>
        <end position="607"/>
    </location>
</feature>
<evidence type="ECO:0000256" key="7">
    <source>
        <dbReference type="ARBA" id="ARBA00022840"/>
    </source>
</evidence>
<dbReference type="Pfam" id="PF00270">
    <property type="entry name" value="DEAD"/>
    <property type="match status" value="1"/>
</dbReference>
<evidence type="ECO:0000256" key="1">
    <source>
        <dbReference type="ARBA" id="ARBA00007504"/>
    </source>
</evidence>
<name>A0ABS9MJ07_9FIRM</name>
<evidence type="ECO:0000256" key="5">
    <source>
        <dbReference type="ARBA" id="ARBA00022801"/>
    </source>
</evidence>
<evidence type="ECO:0000313" key="18">
    <source>
        <dbReference type="EMBL" id="MCG4610789.1"/>
    </source>
</evidence>
<feature type="domain" description="Helicase ATP-binding" evidence="16">
    <location>
        <begin position="268"/>
        <end position="429"/>
    </location>
</feature>
<evidence type="ECO:0000256" key="3">
    <source>
        <dbReference type="ARBA" id="ARBA00022741"/>
    </source>
</evidence>
<dbReference type="SMART" id="SM00490">
    <property type="entry name" value="HELICc"/>
    <property type="match status" value="1"/>
</dbReference>
<proteinExistence type="inferred from homology"/>
<evidence type="ECO:0000256" key="9">
    <source>
        <dbReference type="ARBA" id="ARBA00023172"/>
    </source>
</evidence>
<comment type="function">
    <text evidence="15">Plays a critical role in recombination and DNA repair. Helps process Holliday junction intermediates to mature products by catalyzing branch migration. Has replication fork regression activity, unwinds stalled or blocked replication forks to make a HJ that can be resolved. Has a DNA unwinding activity characteristic of a DNA helicase with 3'-5' polarity.</text>
</comment>
<dbReference type="InterPro" id="IPR033454">
    <property type="entry name" value="RecG_wedge"/>
</dbReference>
<evidence type="ECO:0000256" key="4">
    <source>
        <dbReference type="ARBA" id="ARBA00022763"/>
    </source>
</evidence>
<dbReference type="NCBIfam" id="NF008168">
    <property type="entry name" value="PRK10917.2-2"/>
    <property type="match status" value="1"/>
</dbReference>
<dbReference type="EC" id="5.6.2.4" evidence="13 15"/>
<dbReference type="PANTHER" id="PTHR47964:SF1">
    <property type="entry name" value="ATP-DEPENDENT DNA HELICASE HOMOLOG RECG, CHLOROPLASTIC"/>
    <property type="match status" value="1"/>
</dbReference>
<protein>
    <recommendedName>
        <fullName evidence="2 15">ATP-dependent DNA helicase RecG</fullName>
        <ecNumber evidence="13 15">5.6.2.4</ecNumber>
    </recommendedName>
</protein>
<keyword evidence="8" id="KW-0238">DNA-binding</keyword>
<comment type="catalytic activity">
    <reaction evidence="14 15">
        <text>ATP + H2O = ADP + phosphate + H(+)</text>
        <dbReference type="Rhea" id="RHEA:13065"/>
        <dbReference type="ChEBI" id="CHEBI:15377"/>
        <dbReference type="ChEBI" id="CHEBI:15378"/>
        <dbReference type="ChEBI" id="CHEBI:30616"/>
        <dbReference type="ChEBI" id="CHEBI:43474"/>
        <dbReference type="ChEBI" id="CHEBI:456216"/>
        <dbReference type="EC" id="5.6.2.4"/>
    </reaction>
</comment>
<dbReference type="GO" id="GO:0016787">
    <property type="term" value="F:hydrolase activity"/>
    <property type="evidence" value="ECO:0007669"/>
    <property type="project" value="UniProtKB-KW"/>
</dbReference>
<dbReference type="Pfam" id="PF19833">
    <property type="entry name" value="RecG_dom3_C"/>
    <property type="match status" value="1"/>
</dbReference>
<dbReference type="InterPro" id="IPR004609">
    <property type="entry name" value="ATP-dep_DNA_helicase_RecG"/>
</dbReference>
<dbReference type="PROSITE" id="PS51192">
    <property type="entry name" value="HELICASE_ATP_BIND_1"/>
    <property type="match status" value="1"/>
</dbReference>
<dbReference type="CDD" id="cd04488">
    <property type="entry name" value="RecG_wedge_OBF"/>
    <property type="match status" value="1"/>
</dbReference>
<keyword evidence="10 15" id="KW-0234">DNA repair</keyword>
<dbReference type="PROSITE" id="PS51194">
    <property type="entry name" value="HELICASE_CTER"/>
    <property type="match status" value="1"/>
</dbReference>
<evidence type="ECO:0000256" key="6">
    <source>
        <dbReference type="ARBA" id="ARBA00022806"/>
    </source>
</evidence>
<gene>
    <name evidence="18" type="primary">recG</name>
    <name evidence="18" type="ORF">L0P57_07555</name>
</gene>
<comment type="caution">
    <text evidence="18">The sequence shown here is derived from an EMBL/GenBank/DDBJ whole genome shotgun (WGS) entry which is preliminary data.</text>
</comment>
<dbReference type="SUPFAM" id="SSF50249">
    <property type="entry name" value="Nucleic acid-binding proteins"/>
    <property type="match status" value="1"/>
</dbReference>
<keyword evidence="11" id="KW-0413">Isomerase</keyword>
<dbReference type="InterPro" id="IPR012340">
    <property type="entry name" value="NA-bd_OB-fold"/>
</dbReference>
<evidence type="ECO:0000256" key="10">
    <source>
        <dbReference type="ARBA" id="ARBA00023204"/>
    </source>
</evidence>
<comment type="catalytic activity">
    <reaction evidence="12 15">
        <text>Couples ATP hydrolysis with the unwinding of duplex DNA by translocating in the 3'-5' direction.</text>
        <dbReference type="EC" id="5.6.2.4"/>
    </reaction>
</comment>
<keyword evidence="7 15" id="KW-0067">ATP-binding</keyword>
<dbReference type="Proteomes" id="UP001298681">
    <property type="component" value="Unassembled WGS sequence"/>
</dbReference>
<dbReference type="EMBL" id="JAKNHQ010000008">
    <property type="protein sequence ID" value="MCG4610789.1"/>
    <property type="molecule type" value="Genomic_DNA"/>
</dbReference>
<dbReference type="SUPFAM" id="SSF52540">
    <property type="entry name" value="P-loop containing nucleoside triphosphate hydrolases"/>
    <property type="match status" value="2"/>
</dbReference>
<comment type="similarity">
    <text evidence="1 15">Belongs to the helicase family. RecG subfamily.</text>
</comment>
<dbReference type="Gene3D" id="3.40.50.300">
    <property type="entry name" value="P-loop containing nucleotide triphosphate hydrolases"/>
    <property type="match status" value="2"/>
</dbReference>
<dbReference type="CDD" id="cd17992">
    <property type="entry name" value="DEXHc_RecG"/>
    <property type="match status" value="1"/>
</dbReference>
<keyword evidence="6 15" id="KW-0347">Helicase</keyword>
<dbReference type="Gene3D" id="2.40.50.140">
    <property type="entry name" value="Nucleic acid-binding proteins"/>
    <property type="match status" value="1"/>
</dbReference>
<dbReference type="InterPro" id="IPR001650">
    <property type="entry name" value="Helicase_C-like"/>
</dbReference>
<evidence type="ECO:0000313" key="19">
    <source>
        <dbReference type="Proteomes" id="UP001298681"/>
    </source>
</evidence>
<dbReference type="InterPro" id="IPR045562">
    <property type="entry name" value="RecG_dom3_C"/>
</dbReference>
<dbReference type="InterPro" id="IPR014001">
    <property type="entry name" value="Helicase_ATP-bd"/>
</dbReference>
<dbReference type="GO" id="GO:0003678">
    <property type="term" value="F:DNA helicase activity"/>
    <property type="evidence" value="ECO:0007669"/>
    <property type="project" value="UniProtKB-EC"/>
</dbReference>
<evidence type="ECO:0000256" key="8">
    <source>
        <dbReference type="ARBA" id="ARBA00023125"/>
    </source>
</evidence>
<keyword evidence="4 15" id="KW-0227">DNA damage</keyword>
<keyword evidence="5 15" id="KW-0378">Hydrolase</keyword>
<evidence type="ECO:0000256" key="14">
    <source>
        <dbReference type="ARBA" id="ARBA00048988"/>
    </source>
</evidence>
<dbReference type="Pfam" id="PF00271">
    <property type="entry name" value="Helicase_C"/>
    <property type="match status" value="1"/>
</dbReference>
<evidence type="ECO:0000259" key="17">
    <source>
        <dbReference type="PROSITE" id="PS51194"/>
    </source>
</evidence>
<evidence type="ECO:0000256" key="12">
    <source>
        <dbReference type="ARBA" id="ARBA00034617"/>
    </source>
</evidence>
<dbReference type="SMART" id="SM00487">
    <property type="entry name" value="DEXDc"/>
    <property type="match status" value="1"/>
</dbReference>
<dbReference type="InterPro" id="IPR011545">
    <property type="entry name" value="DEAD/DEAH_box_helicase_dom"/>
</dbReference>
<dbReference type="Pfam" id="PF17191">
    <property type="entry name" value="RecG_wedge"/>
    <property type="match status" value="1"/>
</dbReference>
<evidence type="ECO:0000256" key="2">
    <source>
        <dbReference type="ARBA" id="ARBA00017846"/>
    </source>
</evidence>
<evidence type="ECO:0000256" key="11">
    <source>
        <dbReference type="ARBA" id="ARBA00023235"/>
    </source>
</evidence>
<evidence type="ECO:0000259" key="16">
    <source>
        <dbReference type="PROSITE" id="PS51192"/>
    </source>
</evidence>
<accession>A0ABS9MJ07</accession>
<dbReference type="InterPro" id="IPR047112">
    <property type="entry name" value="RecG/Mfd"/>
</dbReference>